<evidence type="ECO:0000256" key="1">
    <source>
        <dbReference type="ARBA" id="ARBA00022723"/>
    </source>
</evidence>
<dbReference type="RefSeq" id="XP_003290215.1">
    <property type="nucleotide sequence ID" value="XM_003290167.1"/>
</dbReference>
<evidence type="ECO:0000313" key="13">
    <source>
        <dbReference type="EMBL" id="EGC33268.1"/>
    </source>
</evidence>
<proteinExistence type="predicted"/>
<dbReference type="CDD" id="cd18008">
    <property type="entry name" value="DEXDc_SHPRH-like"/>
    <property type="match status" value="1"/>
</dbReference>
<dbReference type="PROSITE" id="PS50089">
    <property type="entry name" value="ZF_RING_2"/>
    <property type="match status" value="1"/>
</dbReference>
<feature type="compositionally biased region" description="Low complexity" evidence="9">
    <location>
        <begin position="1115"/>
        <end position="1127"/>
    </location>
</feature>
<feature type="region of interest" description="Disordered" evidence="9">
    <location>
        <begin position="1462"/>
        <end position="1514"/>
    </location>
</feature>
<dbReference type="Pfam" id="PF00271">
    <property type="entry name" value="Helicase_C"/>
    <property type="match status" value="1"/>
</dbReference>
<dbReference type="PROSITE" id="PS00518">
    <property type="entry name" value="ZF_RING_1"/>
    <property type="match status" value="1"/>
</dbReference>
<feature type="region of interest" description="Disordered" evidence="9">
    <location>
        <begin position="67"/>
        <end position="92"/>
    </location>
</feature>
<dbReference type="InParanoid" id="F0ZS09"/>
<dbReference type="InterPro" id="IPR050628">
    <property type="entry name" value="SNF2_RAD54_helicase_TF"/>
</dbReference>
<dbReference type="InterPro" id="IPR049730">
    <property type="entry name" value="SNF2/RAD54-like_C"/>
</dbReference>
<dbReference type="VEuPathDB" id="AmoebaDB:DICPUDRAFT_98608"/>
<dbReference type="OrthoDB" id="448448at2759"/>
<dbReference type="PANTHER" id="PTHR45626:SF22">
    <property type="entry name" value="DNA REPAIR PROTEIN RAD5"/>
    <property type="match status" value="1"/>
</dbReference>
<dbReference type="GO" id="GO:0005524">
    <property type="term" value="F:ATP binding"/>
    <property type="evidence" value="ECO:0007669"/>
    <property type="project" value="UniProtKB-KW"/>
</dbReference>
<protein>
    <recommendedName>
        <fullName evidence="15">SNF2-related domain-containing protein</fullName>
    </recommendedName>
</protein>
<dbReference type="KEGG" id="dpp:DICPUDRAFT_98608"/>
<dbReference type="GO" id="GO:0006281">
    <property type="term" value="P:DNA repair"/>
    <property type="evidence" value="ECO:0000318"/>
    <property type="project" value="GO_Central"/>
</dbReference>
<dbReference type="GeneID" id="10504571"/>
<dbReference type="CDD" id="cd18793">
    <property type="entry name" value="SF2_C_SNF"/>
    <property type="match status" value="1"/>
</dbReference>
<feature type="compositionally biased region" description="Acidic residues" evidence="9">
    <location>
        <begin position="1138"/>
        <end position="1147"/>
    </location>
</feature>
<dbReference type="STRING" id="5786.F0ZS09"/>
<dbReference type="Gene3D" id="3.40.50.10810">
    <property type="entry name" value="Tandem AAA-ATPase domain"/>
    <property type="match status" value="1"/>
</dbReference>
<evidence type="ECO:0000256" key="5">
    <source>
        <dbReference type="ARBA" id="ARBA00022806"/>
    </source>
</evidence>
<dbReference type="Gene3D" id="3.40.50.300">
    <property type="entry name" value="P-loop containing nucleotide triphosphate hydrolases"/>
    <property type="match status" value="1"/>
</dbReference>
<evidence type="ECO:0000256" key="7">
    <source>
        <dbReference type="ARBA" id="ARBA00022840"/>
    </source>
</evidence>
<evidence type="ECO:0000256" key="3">
    <source>
        <dbReference type="ARBA" id="ARBA00022771"/>
    </source>
</evidence>
<evidence type="ECO:0008006" key="15">
    <source>
        <dbReference type="Google" id="ProtNLM"/>
    </source>
</evidence>
<feature type="compositionally biased region" description="Basic and acidic residues" evidence="9">
    <location>
        <begin position="1217"/>
        <end position="1228"/>
    </location>
</feature>
<dbReference type="InterPro" id="IPR027417">
    <property type="entry name" value="P-loop_NTPase"/>
</dbReference>
<dbReference type="FunCoup" id="F0ZS09">
    <property type="interactions" value="72"/>
</dbReference>
<dbReference type="OMA" id="CRITIDF"/>
<evidence type="ECO:0000259" key="10">
    <source>
        <dbReference type="PROSITE" id="PS50089"/>
    </source>
</evidence>
<dbReference type="InterPro" id="IPR001841">
    <property type="entry name" value="Znf_RING"/>
</dbReference>
<dbReference type="GO" id="GO:0004386">
    <property type="term" value="F:helicase activity"/>
    <property type="evidence" value="ECO:0007669"/>
    <property type="project" value="UniProtKB-KW"/>
</dbReference>
<feature type="domain" description="RING-type" evidence="10">
    <location>
        <begin position="952"/>
        <end position="992"/>
    </location>
</feature>
<evidence type="ECO:0000259" key="12">
    <source>
        <dbReference type="PROSITE" id="PS51194"/>
    </source>
</evidence>
<dbReference type="SUPFAM" id="SSF52540">
    <property type="entry name" value="P-loop containing nucleoside triphosphate hydrolases"/>
    <property type="match status" value="2"/>
</dbReference>
<dbReference type="Pfam" id="PF00176">
    <property type="entry name" value="SNF2-rel_dom"/>
    <property type="match status" value="1"/>
</dbReference>
<dbReference type="InterPro" id="IPR000330">
    <property type="entry name" value="SNF2_N"/>
</dbReference>
<keyword evidence="6" id="KW-0862">Zinc</keyword>
<dbReference type="GO" id="GO:0008270">
    <property type="term" value="F:zinc ion binding"/>
    <property type="evidence" value="ECO:0007669"/>
    <property type="project" value="UniProtKB-KW"/>
</dbReference>
<dbReference type="InterPro" id="IPR017907">
    <property type="entry name" value="Znf_RING_CS"/>
</dbReference>
<organism evidence="13 14">
    <name type="scientific">Dictyostelium purpureum</name>
    <name type="common">Slime mold</name>
    <dbReference type="NCBI Taxonomy" id="5786"/>
    <lineage>
        <taxon>Eukaryota</taxon>
        <taxon>Amoebozoa</taxon>
        <taxon>Evosea</taxon>
        <taxon>Eumycetozoa</taxon>
        <taxon>Dictyostelia</taxon>
        <taxon>Dictyosteliales</taxon>
        <taxon>Dictyosteliaceae</taxon>
        <taxon>Dictyostelium</taxon>
    </lineage>
</organism>
<keyword evidence="5" id="KW-0347">Helicase</keyword>
<dbReference type="InterPro" id="IPR013083">
    <property type="entry name" value="Znf_RING/FYVE/PHD"/>
</dbReference>
<dbReference type="InterPro" id="IPR014001">
    <property type="entry name" value="Helicase_ATP-bd"/>
</dbReference>
<gene>
    <name evidence="13" type="ORF">DICPUDRAFT_98608</name>
</gene>
<keyword evidence="1" id="KW-0479">Metal-binding</keyword>
<evidence type="ECO:0000256" key="8">
    <source>
        <dbReference type="PROSITE-ProRule" id="PRU00175"/>
    </source>
</evidence>
<keyword evidence="14" id="KW-1185">Reference proteome</keyword>
<evidence type="ECO:0000256" key="4">
    <source>
        <dbReference type="ARBA" id="ARBA00022801"/>
    </source>
</evidence>
<evidence type="ECO:0000256" key="6">
    <source>
        <dbReference type="ARBA" id="ARBA00022833"/>
    </source>
</evidence>
<keyword evidence="3 8" id="KW-0863">Zinc-finger</keyword>
<dbReference type="InterPro" id="IPR038718">
    <property type="entry name" value="SNF2-like_sf"/>
</dbReference>
<dbReference type="GO" id="GO:0016787">
    <property type="term" value="F:hydrolase activity"/>
    <property type="evidence" value="ECO:0007669"/>
    <property type="project" value="UniProtKB-KW"/>
</dbReference>
<evidence type="ECO:0000313" key="14">
    <source>
        <dbReference type="Proteomes" id="UP000001064"/>
    </source>
</evidence>
<dbReference type="GO" id="GO:0008094">
    <property type="term" value="F:ATP-dependent activity, acting on DNA"/>
    <property type="evidence" value="ECO:0000318"/>
    <property type="project" value="GO_Central"/>
</dbReference>
<feature type="compositionally biased region" description="Basic residues" evidence="9">
    <location>
        <begin position="1198"/>
        <end position="1216"/>
    </location>
</feature>
<dbReference type="PROSITE" id="PS51194">
    <property type="entry name" value="HELICASE_CTER"/>
    <property type="match status" value="1"/>
</dbReference>
<dbReference type="Proteomes" id="UP000001064">
    <property type="component" value="Unassembled WGS sequence"/>
</dbReference>
<reference evidence="14" key="1">
    <citation type="journal article" date="2011" name="Genome Biol.">
        <title>Comparative genomics of the social amoebae Dictyostelium discoideum and Dictyostelium purpureum.</title>
        <authorList>
            <consortium name="US DOE Joint Genome Institute (JGI-PGF)"/>
            <person name="Sucgang R."/>
            <person name="Kuo A."/>
            <person name="Tian X."/>
            <person name="Salerno W."/>
            <person name="Parikh A."/>
            <person name="Feasley C.L."/>
            <person name="Dalin E."/>
            <person name="Tu H."/>
            <person name="Huang E."/>
            <person name="Barry K."/>
            <person name="Lindquist E."/>
            <person name="Shapiro H."/>
            <person name="Bruce D."/>
            <person name="Schmutz J."/>
            <person name="Salamov A."/>
            <person name="Fey P."/>
            <person name="Gaudet P."/>
            <person name="Anjard C."/>
            <person name="Babu M.M."/>
            <person name="Basu S."/>
            <person name="Bushmanova Y."/>
            <person name="van der Wel H."/>
            <person name="Katoh-Kurasawa M."/>
            <person name="Dinh C."/>
            <person name="Coutinho P.M."/>
            <person name="Saito T."/>
            <person name="Elias M."/>
            <person name="Schaap P."/>
            <person name="Kay R.R."/>
            <person name="Henrissat B."/>
            <person name="Eichinger L."/>
            <person name="Rivero F."/>
            <person name="Putnam N.H."/>
            <person name="West C.M."/>
            <person name="Loomis W.F."/>
            <person name="Chisholm R.L."/>
            <person name="Shaulsky G."/>
            <person name="Strassmann J.E."/>
            <person name="Queller D.C."/>
            <person name="Kuspa A."/>
            <person name="Grigoriev I.V."/>
        </authorList>
    </citation>
    <scope>NUCLEOTIDE SEQUENCE [LARGE SCALE GENOMIC DNA]</scope>
    <source>
        <strain evidence="14">QSDP1</strain>
    </source>
</reference>
<dbReference type="InterPro" id="IPR001650">
    <property type="entry name" value="Helicase_C-like"/>
</dbReference>
<feature type="region of interest" description="Disordered" evidence="9">
    <location>
        <begin position="1198"/>
        <end position="1229"/>
    </location>
</feature>
<dbReference type="GO" id="GO:0005634">
    <property type="term" value="C:nucleus"/>
    <property type="evidence" value="ECO:0000318"/>
    <property type="project" value="GO_Central"/>
</dbReference>
<dbReference type="PROSITE" id="PS51192">
    <property type="entry name" value="HELICASE_ATP_BIND_1"/>
    <property type="match status" value="1"/>
</dbReference>
<feature type="region of interest" description="Disordered" evidence="9">
    <location>
        <begin position="1115"/>
        <end position="1169"/>
    </location>
</feature>
<evidence type="ECO:0000256" key="9">
    <source>
        <dbReference type="SAM" id="MobiDB-lite"/>
    </source>
</evidence>
<keyword evidence="4" id="KW-0378">Hydrolase</keyword>
<feature type="domain" description="Helicase ATP-binding" evidence="11">
    <location>
        <begin position="615"/>
        <end position="834"/>
    </location>
</feature>
<dbReference type="eggNOG" id="KOG1001">
    <property type="taxonomic scope" value="Eukaryota"/>
</dbReference>
<feature type="compositionally biased region" description="Low complexity" evidence="9">
    <location>
        <begin position="1466"/>
        <end position="1503"/>
    </location>
</feature>
<dbReference type="SMART" id="SM00487">
    <property type="entry name" value="DEXDc"/>
    <property type="match status" value="1"/>
</dbReference>
<feature type="domain" description="Helicase C-terminal" evidence="12">
    <location>
        <begin position="1218"/>
        <end position="1396"/>
    </location>
</feature>
<sequence>MTDCITIEDDSDDEFLRDNSKEFKYSTPTRYVDGFLVEENENEMEEYEKNNIEWSDDDKQIKHIYINNNNNNSTNGSNNNNNNNNKNCNDNVNKSIDLEEEISIVSVNNSNINNKPILNNKKRSNEDIVWVNNSSQLKLVTSPFSAKINSKNNNNDIQIVKINNVNNMNKHKIDEIRNASVNNSNNSYNNGNYNNNNNNNYKNINKLPSQSPVKAPKTTTTTTTTNTLSTISSNNNSRFYDLDFTAYQKIDDQNVKKIKDQYKKGAKIYYERSRIIDSDIVFELDKEEEEECQEIPNPNPEEIKKQIIQGRSNDDEFWYRQIDERLLKPHHFYSTNKTIKVEEDSENDDEDFSVFENSNGFRRILNFQIPEKWLLHVCHDQLIGIIYDSNYKKKRVKFGDEIFIKSCMGSLYVSLAREPKDTIGVLRSDEKKSTNYQSELHLLITAGFIKVNGKITEFSLDKCDIDIYLTHKNLLNDKVDKVKPGPNKSESSQRIDVLQQFLNKLFKSRLIYRDFQLDTDGTTEDVNGSIKGYNRTNDDKKVKKVLEKIQQPDFLRTSLLGFQREGIWWMLKRETHPYVTFSDAQDKYWFLYTTAKDEIPFYLNSFCDKITFFEPITKRRLYGGLNCDEVGLGKSIQSITLILTNHPEFSKNKYQERAYKDFEKQIANRSSHLKRSSMVNTNSKYLTKPKATLLICPSNLSEQWKGEMEKHIKPEIFNSLKIVIYKNAKRKEYTINDLLEADLVITSPETFTIEYRVFEQAIRGGTSKNPSPPPLLSVHWWRVIIDEAHRFGKKTIFFRGIQNLDSINRWCLTATPTPNTVHDLYPMLHFLNCYPIAQNTKTWDEIVNRYQVAGVKEFVNPILITRNKNDSGVRQVKRHEEIVKLDFDKEEKMAYSLVFKESSEALKKIENKGGLMRHYALIFSLITRLRTCCDHITLVAPKISELEKEKVCNLCNDVTKDLLYSKCSHIYCQVCIDNIFSRCNSFLCERCDSTIYKNGFTKEIKVKVVEKSETEEMIELLNDVIPEGVKIKKIKNLTKKKKDDKEEQEFRKEKEELDKEILGSIERLMAQENIQRYQCRLYSTKIKALFEDIQNNMVDTNYSYIEDDHDDFQINKNSISNNNNSNNEIDEHSNDSYIIDDDDDDDEYKPLKSSISSESSESSTTRNRTKINNSFDELINSEDEEEFEKEFTINEPKKKKLKSKEKKVPTPKKKSQKQIEKERDEELSKLPLPEGKNQFKCLVFSQWTRFLDLIEECFKHNGWNLDEHYCRYDGKVPLKKRESIIKEFSRESGGPRVMLISLKCGGVGLNLHRANMVYMCDPYWNSAVEEQAIGRVDRLNQTRDLKIKRFVMRDTIEERIMALQDTKKINSNIILSDSFDTLEFIDNCRLSVEDIKALFRDFYINNMDNNNINNGTPRQTSPTIASSYNNNNKNNNHNINHNNFRYKSQDSTFNDEEISYLRESTPTKQTPTKQTPTKQTPTKQNISYRNINSSVNNNNNNNNHNREKQIVNID</sequence>
<dbReference type="SUPFAM" id="SSF57850">
    <property type="entry name" value="RING/U-box"/>
    <property type="match status" value="1"/>
</dbReference>
<dbReference type="Gene3D" id="3.30.40.10">
    <property type="entry name" value="Zinc/RING finger domain, C3HC4 (zinc finger)"/>
    <property type="match status" value="1"/>
</dbReference>
<accession>F0ZS09</accession>
<evidence type="ECO:0000259" key="11">
    <source>
        <dbReference type="PROSITE" id="PS51192"/>
    </source>
</evidence>
<evidence type="ECO:0000256" key="2">
    <source>
        <dbReference type="ARBA" id="ARBA00022741"/>
    </source>
</evidence>
<keyword evidence="7" id="KW-0067">ATP-binding</keyword>
<feature type="compositionally biased region" description="Low complexity" evidence="9">
    <location>
        <begin position="1153"/>
        <end position="1163"/>
    </location>
</feature>
<dbReference type="SMART" id="SM00490">
    <property type="entry name" value="HELICc"/>
    <property type="match status" value="1"/>
</dbReference>
<dbReference type="PANTHER" id="PTHR45626">
    <property type="entry name" value="TRANSCRIPTION TERMINATION FACTOR 2-RELATED"/>
    <property type="match status" value="1"/>
</dbReference>
<dbReference type="EMBL" id="GL871150">
    <property type="protein sequence ID" value="EGC33268.1"/>
    <property type="molecule type" value="Genomic_DNA"/>
</dbReference>
<name>F0ZS09_DICPU</name>
<feature type="compositionally biased region" description="Basic and acidic residues" evidence="9">
    <location>
        <begin position="1504"/>
        <end position="1514"/>
    </location>
</feature>
<keyword evidence="2" id="KW-0547">Nucleotide-binding</keyword>